<keyword evidence="3 4" id="KW-0808">Transferase</keyword>
<dbReference type="InterPro" id="IPR004839">
    <property type="entry name" value="Aminotransferase_I/II_large"/>
</dbReference>
<reference evidence="6 7" key="1">
    <citation type="journal article" date="2009" name="Stand. Genomic Sci.">
        <title>Complete genome sequence of Acidimicrobium ferrooxidans type strain (ICP).</title>
        <authorList>
            <person name="Clum A."/>
            <person name="Nolan M."/>
            <person name="Lang E."/>
            <person name="Glavina Del Rio T."/>
            <person name="Tice H."/>
            <person name="Copeland A."/>
            <person name="Cheng J.F."/>
            <person name="Lucas S."/>
            <person name="Chen F."/>
            <person name="Bruce D."/>
            <person name="Goodwin L."/>
            <person name="Pitluck S."/>
            <person name="Ivanova N."/>
            <person name="Mavrommatis K."/>
            <person name="Mikhailova N."/>
            <person name="Pati A."/>
            <person name="Chen A."/>
            <person name="Palaniappan K."/>
            <person name="Goker M."/>
            <person name="Spring S."/>
            <person name="Land M."/>
            <person name="Hauser L."/>
            <person name="Chang Y.J."/>
            <person name="Jeffries C.C."/>
            <person name="Chain P."/>
            <person name="Bristow J."/>
            <person name="Eisen J.A."/>
            <person name="Markowitz V."/>
            <person name="Hugenholtz P."/>
            <person name="Kyrpides N.C."/>
            <person name="Klenk H.P."/>
            <person name="Lapidus A."/>
        </authorList>
    </citation>
    <scope>NUCLEOTIDE SEQUENCE [LARGE SCALE GENOMIC DNA]</scope>
    <source>
        <strain evidence="7">DSM 10331 / JCM 15462 / NBRC 103882 / ICP</strain>
    </source>
</reference>
<evidence type="ECO:0000313" key="7">
    <source>
        <dbReference type="Proteomes" id="UP000000771"/>
    </source>
</evidence>
<dbReference type="Gene3D" id="3.90.1150.10">
    <property type="entry name" value="Aspartate Aminotransferase, domain 1"/>
    <property type="match status" value="1"/>
</dbReference>
<protein>
    <recommendedName>
        <fullName evidence="4">Aminotransferase</fullName>
        <ecNumber evidence="4">2.6.1.-</ecNumber>
    </recommendedName>
</protein>
<dbReference type="InterPro" id="IPR015424">
    <property type="entry name" value="PyrdxlP-dep_Trfase"/>
</dbReference>
<keyword evidence="7" id="KW-1185">Reference proteome</keyword>
<feature type="domain" description="Aminotransferase class I/classII large" evidence="5">
    <location>
        <begin position="44"/>
        <end position="356"/>
    </location>
</feature>
<dbReference type="Pfam" id="PF00155">
    <property type="entry name" value="Aminotran_1_2"/>
    <property type="match status" value="1"/>
</dbReference>
<dbReference type="InterPro" id="IPR004838">
    <property type="entry name" value="NHTrfase_class1_PyrdxlP-BS"/>
</dbReference>
<dbReference type="STRING" id="525909.Afer_0659"/>
<dbReference type="InterPro" id="IPR015421">
    <property type="entry name" value="PyrdxlP-dep_Trfase_major"/>
</dbReference>
<evidence type="ECO:0000256" key="2">
    <source>
        <dbReference type="ARBA" id="ARBA00022576"/>
    </source>
</evidence>
<dbReference type="PANTHER" id="PTHR42832:SF3">
    <property type="entry name" value="L-GLUTAMINE--4-(METHYLSULFANYL)-2-OXOBUTANOATE AMINOTRANSFERASE"/>
    <property type="match status" value="1"/>
</dbReference>
<organism evidence="6 7">
    <name type="scientific">Acidimicrobium ferrooxidans (strain DSM 10331 / JCM 15462 / NBRC 103882 / ICP)</name>
    <dbReference type="NCBI Taxonomy" id="525909"/>
    <lineage>
        <taxon>Bacteria</taxon>
        <taxon>Bacillati</taxon>
        <taxon>Actinomycetota</taxon>
        <taxon>Acidimicrobiia</taxon>
        <taxon>Acidimicrobiales</taxon>
        <taxon>Acidimicrobiaceae</taxon>
        <taxon>Acidimicrobium</taxon>
    </lineage>
</organism>
<evidence type="ECO:0000313" key="6">
    <source>
        <dbReference type="EMBL" id="ACU53613.1"/>
    </source>
</evidence>
<evidence type="ECO:0000256" key="1">
    <source>
        <dbReference type="ARBA" id="ARBA00001933"/>
    </source>
</evidence>
<dbReference type="InterPro" id="IPR050881">
    <property type="entry name" value="LL-DAP_aminotransferase"/>
</dbReference>
<dbReference type="SUPFAM" id="SSF53383">
    <property type="entry name" value="PLP-dependent transferases"/>
    <property type="match status" value="1"/>
</dbReference>
<dbReference type="PANTHER" id="PTHR42832">
    <property type="entry name" value="AMINO ACID AMINOTRANSFERASE"/>
    <property type="match status" value="1"/>
</dbReference>
<evidence type="ECO:0000256" key="3">
    <source>
        <dbReference type="ARBA" id="ARBA00022679"/>
    </source>
</evidence>
<dbReference type="KEGG" id="afo:Afer_0659"/>
<dbReference type="Proteomes" id="UP000000771">
    <property type="component" value="Chromosome"/>
</dbReference>
<dbReference type="EMBL" id="CP001631">
    <property type="protein sequence ID" value="ACU53613.1"/>
    <property type="molecule type" value="Genomic_DNA"/>
</dbReference>
<dbReference type="GO" id="GO:0030170">
    <property type="term" value="F:pyridoxal phosphate binding"/>
    <property type="evidence" value="ECO:0007669"/>
    <property type="project" value="InterPro"/>
</dbReference>
<keyword evidence="2 4" id="KW-0032">Aminotransferase</keyword>
<gene>
    <name evidence="6" type="ordered locus">Afer_0659</name>
</gene>
<dbReference type="PROSITE" id="PS00105">
    <property type="entry name" value="AA_TRANSFER_CLASS_1"/>
    <property type="match status" value="1"/>
</dbReference>
<dbReference type="GO" id="GO:0008483">
    <property type="term" value="F:transaminase activity"/>
    <property type="evidence" value="ECO:0007669"/>
    <property type="project" value="UniProtKB-KW"/>
</dbReference>
<accession>C7LY05</accession>
<evidence type="ECO:0000256" key="4">
    <source>
        <dbReference type="RuleBase" id="RU000481"/>
    </source>
</evidence>
<dbReference type="AlphaFoldDB" id="C7LY05"/>
<comment type="similarity">
    <text evidence="4">Belongs to the class-I pyridoxal-phosphate-dependent aminotransferase family.</text>
</comment>
<dbReference type="HOGENOM" id="CLU_017584_4_3_11"/>
<dbReference type="Gene3D" id="3.40.640.10">
    <property type="entry name" value="Type I PLP-dependent aspartate aminotransferase-like (Major domain)"/>
    <property type="match status" value="1"/>
</dbReference>
<sequence>MSQRPSRVELTALAADRHPFVVDASIGSPVDPPPAFVPHLLACQGEERAYPPAAGTPALVESATRWFHALRGVTLPDGAVAPTMGSKEAIGTLAWLLRERRPDRGVVLIPGRAYPTYAEGARAAGCEIVRVPDDCSGAPAFDAVAASVWDRTLVAWVNSPSNPTGAVYDPGPVVALAREHGAVLASDEAYGDFVWSGEAPSALRAGLEGTLALVSLSKRSNLAGLRLGLVAGDPMLVDEVVARRRALGLLASGPSQAVAAEALADEGHVAEQRSRYAGRLRRLARVIEAVADVPVRVPDGGIYLWVRAPDDDGAAFARWLATRLGIVVADGADYGDRAFVRIAATVKDRAIDALWERGGVR</sequence>
<evidence type="ECO:0000259" key="5">
    <source>
        <dbReference type="Pfam" id="PF00155"/>
    </source>
</evidence>
<name>C7LY05_ACIFD</name>
<dbReference type="CDD" id="cd00609">
    <property type="entry name" value="AAT_like"/>
    <property type="match status" value="1"/>
</dbReference>
<dbReference type="RefSeq" id="WP_015798108.1">
    <property type="nucleotide sequence ID" value="NC_013124.1"/>
</dbReference>
<comment type="cofactor">
    <cofactor evidence="1 4">
        <name>pyridoxal 5'-phosphate</name>
        <dbReference type="ChEBI" id="CHEBI:597326"/>
    </cofactor>
</comment>
<dbReference type="eggNOG" id="COG0436">
    <property type="taxonomic scope" value="Bacteria"/>
</dbReference>
<proteinExistence type="inferred from homology"/>
<dbReference type="InterPro" id="IPR015422">
    <property type="entry name" value="PyrdxlP-dep_Trfase_small"/>
</dbReference>
<dbReference type="EC" id="2.6.1.-" evidence="4"/>